<keyword evidence="2" id="KW-0456">Lyase</keyword>
<evidence type="ECO:0000259" key="3">
    <source>
        <dbReference type="Pfam" id="PF01397"/>
    </source>
</evidence>
<dbReference type="GO" id="GO:0010333">
    <property type="term" value="F:terpene synthase activity"/>
    <property type="evidence" value="ECO:0007669"/>
    <property type="project" value="InterPro"/>
</dbReference>
<dbReference type="Proteomes" id="UP001140206">
    <property type="component" value="Chromosome 2"/>
</dbReference>
<dbReference type="EMBL" id="JAMFTS010000002">
    <property type="protein sequence ID" value="KAJ4801508.1"/>
    <property type="molecule type" value="Genomic_DNA"/>
</dbReference>
<gene>
    <name evidence="4" type="ORF">LUZ62_052754</name>
</gene>
<keyword evidence="5" id="KW-1185">Reference proteome</keyword>
<dbReference type="PANTHER" id="PTHR31225">
    <property type="entry name" value="OS04G0344100 PROTEIN-RELATED"/>
    <property type="match status" value="1"/>
</dbReference>
<proteinExistence type="predicted"/>
<accession>A0AAV8G743</accession>
<dbReference type="SUPFAM" id="SSF48239">
    <property type="entry name" value="Terpenoid cyclases/Protein prenyltransferases"/>
    <property type="match status" value="1"/>
</dbReference>
<protein>
    <submittedName>
        <fullName evidence="4">Alpha-humulene synthase</fullName>
    </submittedName>
</protein>
<keyword evidence="1" id="KW-0460">Magnesium</keyword>
<evidence type="ECO:0000313" key="4">
    <source>
        <dbReference type="EMBL" id="KAJ4801508.1"/>
    </source>
</evidence>
<reference evidence="4" key="1">
    <citation type="submission" date="2022-08" db="EMBL/GenBank/DDBJ databases">
        <authorList>
            <person name="Marques A."/>
        </authorList>
    </citation>
    <scope>NUCLEOTIDE SEQUENCE</scope>
    <source>
        <strain evidence="4">RhyPub2mFocal</strain>
        <tissue evidence="4">Leaves</tissue>
    </source>
</reference>
<dbReference type="InterPro" id="IPR036965">
    <property type="entry name" value="Terpene_synth_N_sf"/>
</dbReference>
<dbReference type="InterPro" id="IPR008930">
    <property type="entry name" value="Terpenoid_cyclase/PrenylTrfase"/>
</dbReference>
<name>A0AAV8G743_9POAL</name>
<dbReference type="Gene3D" id="1.50.10.130">
    <property type="entry name" value="Terpene synthase, N-terminal domain"/>
    <property type="match status" value="1"/>
</dbReference>
<comment type="caution">
    <text evidence="4">The sequence shown here is derived from an EMBL/GenBank/DDBJ whole genome shotgun (WGS) entry which is preliminary data.</text>
</comment>
<dbReference type="InterPro" id="IPR050148">
    <property type="entry name" value="Terpene_synthase-like"/>
</dbReference>
<evidence type="ECO:0000256" key="2">
    <source>
        <dbReference type="ARBA" id="ARBA00023239"/>
    </source>
</evidence>
<dbReference type="InterPro" id="IPR001906">
    <property type="entry name" value="Terpene_synth_N"/>
</dbReference>
<organism evidence="4 5">
    <name type="scientific">Rhynchospora pubera</name>
    <dbReference type="NCBI Taxonomy" id="906938"/>
    <lineage>
        <taxon>Eukaryota</taxon>
        <taxon>Viridiplantae</taxon>
        <taxon>Streptophyta</taxon>
        <taxon>Embryophyta</taxon>
        <taxon>Tracheophyta</taxon>
        <taxon>Spermatophyta</taxon>
        <taxon>Magnoliopsida</taxon>
        <taxon>Liliopsida</taxon>
        <taxon>Poales</taxon>
        <taxon>Cyperaceae</taxon>
        <taxon>Cyperoideae</taxon>
        <taxon>Rhynchosporeae</taxon>
        <taxon>Rhynchospora</taxon>
    </lineage>
</organism>
<evidence type="ECO:0000313" key="5">
    <source>
        <dbReference type="Proteomes" id="UP001140206"/>
    </source>
</evidence>
<evidence type="ECO:0000256" key="1">
    <source>
        <dbReference type="ARBA" id="ARBA00022842"/>
    </source>
</evidence>
<dbReference type="GO" id="GO:0016114">
    <property type="term" value="P:terpenoid biosynthetic process"/>
    <property type="evidence" value="ECO:0007669"/>
    <property type="project" value="InterPro"/>
</dbReference>
<dbReference type="PANTHER" id="PTHR31225:SF93">
    <property type="entry name" value="ALPHA-HUMULENE_(-)-(E)-BETA-CARYOPHYLLENE SYNTHASE"/>
    <property type="match status" value="1"/>
</dbReference>
<sequence>MEDTFKSQTLGRKSYAYQPNLWGDFFTTHVVPIQESNKWLKRRADDLKDEVRILIKSSADTVEKMTLIDTIQHLGIGYLFEKEIDAVLTNLRGLTFESNELHEVALYFKLLRQHGFPISAGNVLPKVNREVYRHNVKDIERFAC</sequence>
<feature type="domain" description="Terpene synthase N-terminal" evidence="3">
    <location>
        <begin position="22"/>
        <end position="120"/>
    </location>
</feature>
<dbReference type="Pfam" id="PF01397">
    <property type="entry name" value="Terpene_synth"/>
    <property type="match status" value="1"/>
</dbReference>
<dbReference type="AlphaFoldDB" id="A0AAV8G743"/>